<proteinExistence type="predicted"/>
<evidence type="ECO:0000313" key="2">
    <source>
        <dbReference type="EMBL" id="NXI12070.1"/>
    </source>
</evidence>
<name>A0A7K9QKF0_IRECY</name>
<dbReference type="EMBL" id="VWZV01007377">
    <property type="protein sequence ID" value="NXI12070.1"/>
    <property type="molecule type" value="Genomic_DNA"/>
</dbReference>
<feature type="coiled-coil region" evidence="1">
    <location>
        <begin position="197"/>
        <end position="224"/>
    </location>
</feature>
<accession>A0A7K9QKF0</accession>
<organism evidence="2 3">
    <name type="scientific">Irena cyanogastra</name>
    <name type="common">Philippine fairy-bluebird</name>
    <dbReference type="NCBI Taxonomy" id="175120"/>
    <lineage>
        <taxon>Eukaryota</taxon>
        <taxon>Metazoa</taxon>
        <taxon>Chordata</taxon>
        <taxon>Craniata</taxon>
        <taxon>Vertebrata</taxon>
        <taxon>Euteleostomi</taxon>
        <taxon>Archelosauria</taxon>
        <taxon>Archosauria</taxon>
        <taxon>Dinosauria</taxon>
        <taxon>Saurischia</taxon>
        <taxon>Theropoda</taxon>
        <taxon>Coelurosauria</taxon>
        <taxon>Aves</taxon>
        <taxon>Neognathae</taxon>
        <taxon>Neoaves</taxon>
        <taxon>Telluraves</taxon>
        <taxon>Australaves</taxon>
        <taxon>Passeriformes</taxon>
        <taxon>Corvoidea</taxon>
        <taxon>Irenidae</taxon>
        <taxon>Irena</taxon>
    </lineage>
</organism>
<sequence length="296" mass="33803">QLLGNQDHIKVELEKLKKTQDEQQQKLEERVLALGKELQEAKGVVGASRLAEQSAVLLTSQGQLREVEAENSRLQLQLKELNEEYRSRLARHVRDVANYMDSKSSSVTGHSKAPAGHAAMKNFVDSMLRDIRASYKSREEQLARAARGYKKRMKDLAKKHENLLIAYGLQREQIRSLGGSDCGPAELHLCITDPEVLTNSSRELNRLREQKAKLEMQLQELQKGLGLVSGHDPNELFSPRRLDEEGWAEVRKKLREFTLSSQEHLEQERRQLLTRAVVAEEQVSELQGYINQHLAR</sequence>
<feature type="coiled-coil region" evidence="1">
    <location>
        <begin position="57"/>
        <end position="91"/>
    </location>
</feature>
<gene>
    <name evidence="2" type="primary">Ccdc78</name>
    <name evidence="2" type="ORF">IRECYA_R08168</name>
</gene>
<dbReference type="PANTHER" id="PTHR22106">
    <property type="entry name" value="COILED-COIL DOMAIN-CONTAINING PROTEIN 78"/>
    <property type="match status" value="1"/>
</dbReference>
<dbReference type="GO" id="GO:0005737">
    <property type="term" value="C:cytoplasm"/>
    <property type="evidence" value="ECO:0007669"/>
    <property type="project" value="TreeGrafter"/>
</dbReference>
<feature type="non-terminal residue" evidence="2">
    <location>
        <position position="296"/>
    </location>
</feature>
<dbReference type="InterPro" id="IPR039873">
    <property type="entry name" value="CCDC78"/>
</dbReference>
<evidence type="ECO:0000313" key="3">
    <source>
        <dbReference type="Proteomes" id="UP000530962"/>
    </source>
</evidence>
<protein>
    <submittedName>
        <fullName evidence="2">CCD78 protein</fullName>
    </submittedName>
</protein>
<dbReference type="PANTHER" id="PTHR22106:SF5">
    <property type="entry name" value="COILED-COIL DOMAIN-CONTAINING PROTEIN 78"/>
    <property type="match status" value="1"/>
</dbReference>
<evidence type="ECO:0000256" key="1">
    <source>
        <dbReference type="SAM" id="Coils"/>
    </source>
</evidence>
<dbReference type="Proteomes" id="UP000530962">
    <property type="component" value="Unassembled WGS sequence"/>
</dbReference>
<dbReference type="AlphaFoldDB" id="A0A7K9QKF0"/>
<comment type="caution">
    <text evidence="2">The sequence shown here is derived from an EMBL/GenBank/DDBJ whole genome shotgun (WGS) entry which is preliminary data.</text>
</comment>
<reference evidence="2 3" key="1">
    <citation type="submission" date="2019-09" db="EMBL/GenBank/DDBJ databases">
        <title>Bird 10,000 Genomes (B10K) Project - Family phase.</title>
        <authorList>
            <person name="Zhang G."/>
        </authorList>
    </citation>
    <scope>NUCLEOTIDE SEQUENCE [LARGE SCALE GENOMIC DNA]</scope>
    <source>
        <strain evidence="2">B10K-DU-001-26</strain>
        <tissue evidence="2">Muscle</tissue>
    </source>
</reference>
<feature type="non-terminal residue" evidence="2">
    <location>
        <position position="1"/>
    </location>
</feature>
<keyword evidence="1" id="KW-0175">Coiled coil</keyword>
<keyword evidence="3" id="KW-1185">Reference proteome</keyword>